<dbReference type="InterPro" id="IPR043128">
    <property type="entry name" value="Rev_trsase/Diguanyl_cyclase"/>
</dbReference>
<dbReference type="SUPFAM" id="SSF56672">
    <property type="entry name" value="DNA/RNA polymerases"/>
    <property type="match status" value="1"/>
</dbReference>
<dbReference type="EMBL" id="BPQB01000163">
    <property type="protein sequence ID" value="GJF00540.1"/>
    <property type="molecule type" value="Genomic_DNA"/>
</dbReference>
<keyword evidence="3" id="KW-0540">Nuclease</keyword>
<evidence type="ECO:0000313" key="10">
    <source>
        <dbReference type="Proteomes" id="UP000703269"/>
    </source>
</evidence>
<dbReference type="PANTHER" id="PTHR37984:SF5">
    <property type="entry name" value="PROTEIN NYNRIN-LIKE"/>
    <property type="match status" value="1"/>
</dbReference>
<evidence type="ECO:0008006" key="11">
    <source>
        <dbReference type="Google" id="ProtNLM"/>
    </source>
</evidence>
<keyword evidence="6" id="KW-0695">RNA-directed DNA polymerase</keyword>
<dbReference type="OrthoDB" id="2446696at2759"/>
<evidence type="ECO:0000256" key="4">
    <source>
        <dbReference type="ARBA" id="ARBA00022759"/>
    </source>
</evidence>
<dbReference type="AlphaFoldDB" id="A0A9P3LNM1"/>
<evidence type="ECO:0000256" key="6">
    <source>
        <dbReference type="ARBA" id="ARBA00022918"/>
    </source>
</evidence>
<dbReference type="CDD" id="cd09274">
    <property type="entry name" value="RNase_HI_RT_Ty3"/>
    <property type="match status" value="1"/>
</dbReference>
<evidence type="ECO:0000256" key="2">
    <source>
        <dbReference type="ARBA" id="ARBA00022695"/>
    </source>
</evidence>
<protein>
    <recommendedName>
        <fullName evidence="11">Reverse transcriptase RNase H-like domain-containing protein</fullName>
    </recommendedName>
</protein>
<dbReference type="Gene3D" id="1.10.340.70">
    <property type="match status" value="1"/>
</dbReference>
<keyword evidence="10" id="KW-1185">Reference proteome</keyword>
<dbReference type="Pfam" id="PF17921">
    <property type="entry name" value="Integrase_H2C2"/>
    <property type="match status" value="1"/>
</dbReference>
<evidence type="ECO:0000259" key="7">
    <source>
        <dbReference type="Pfam" id="PF17917"/>
    </source>
</evidence>
<evidence type="ECO:0000313" key="9">
    <source>
        <dbReference type="EMBL" id="GJF00540.1"/>
    </source>
</evidence>
<feature type="domain" description="Integrase zinc-binding" evidence="8">
    <location>
        <begin position="287"/>
        <end position="324"/>
    </location>
</feature>
<dbReference type="InterPro" id="IPR050951">
    <property type="entry name" value="Retrovirus_Pol_polyprotein"/>
</dbReference>
<dbReference type="Gene3D" id="3.30.70.270">
    <property type="match status" value="1"/>
</dbReference>
<keyword evidence="1" id="KW-0808">Transferase</keyword>
<dbReference type="InterPro" id="IPR043502">
    <property type="entry name" value="DNA/RNA_pol_sf"/>
</dbReference>
<reference evidence="9 10" key="1">
    <citation type="submission" date="2021-08" db="EMBL/GenBank/DDBJ databases">
        <title>Draft Genome Sequence of Phanerochaete sordida strain YK-624.</title>
        <authorList>
            <person name="Mori T."/>
            <person name="Dohra H."/>
            <person name="Suzuki T."/>
            <person name="Kawagishi H."/>
            <person name="Hirai H."/>
        </authorList>
    </citation>
    <scope>NUCLEOTIDE SEQUENCE [LARGE SCALE GENOMIC DNA]</scope>
    <source>
        <strain evidence="9 10">YK-624</strain>
    </source>
</reference>
<organism evidence="9 10">
    <name type="scientific">Phanerochaete sordida</name>
    <dbReference type="NCBI Taxonomy" id="48140"/>
    <lineage>
        <taxon>Eukaryota</taxon>
        <taxon>Fungi</taxon>
        <taxon>Dikarya</taxon>
        <taxon>Basidiomycota</taxon>
        <taxon>Agaricomycotina</taxon>
        <taxon>Agaricomycetes</taxon>
        <taxon>Polyporales</taxon>
        <taxon>Phanerochaetaceae</taxon>
        <taxon>Phanerochaete</taxon>
    </lineage>
</organism>
<feature type="domain" description="Reverse transcriptase RNase H-like" evidence="7">
    <location>
        <begin position="83"/>
        <end position="186"/>
    </location>
</feature>
<keyword evidence="2" id="KW-0548">Nucleotidyltransferase</keyword>
<sequence>MDPVKVKGVAEWPTPKCKRDVQAFLGFTNFYRRFIKDYGRIAKPLTILTGNNEWKWGIEQQLAFEGLKTSITSAPILAIPNDEDPFEVECDASDFAVGGALSQKQDGKWQPVAFLSKAMNETERNYEIYDKELLAVIMSLEEWRHYLLGASHQFEIWTDHKNLEYFRKPQKLNRRQARWLTELADYNFTLKHKPGRLHQKPDLLSRRADHNRGEHDNENIVLLKPQWFCTHEFTVDLDDDILRRIKRSRGNKDRVVAKALEKQEAGWEEQEDGIITWKDRIYVPKDRPLREKIIRLNHDSIVAGHPGRYKTHELITRDYWWPRL</sequence>
<evidence type="ECO:0000256" key="1">
    <source>
        <dbReference type="ARBA" id="ARBA00022679"/>
    </source>
</evidence>
<evidence type="ECO:0000256" key="3">
    <source>
        <dbReference type="ARBA" id="ARBA00022722"/>
    </source>
</evidence>
<dbReference type="GO" id="GO:0003964">
    <property type="term" value="F:RNA-directed DNA polymerase activity"/>
    <property type="evidence" value="ECO:0007669"/>
    <property type="project" value="UniProtKB-KW"/>
</dbReference>
<dbReference type="InterPro" id="IPR041588">
    <property type="entry name" value="Integrase_H2C2"/>
</dbReference>
<evidence type="ECO:0000259" key="8">
    <source>
        <dbReference type="Pfam" id="PF17921"/>
    </source>
</evidence>
<accession>A0A9P3LNM1</accession>
<name>A0A9P3LNM1_9APHY</name>
<dbReference type="GO" id="GO:0004519">
    <property type="term" value="F:endonuclease activity"/>
    <property type="evidence" value="ECO:0007669"/>
    <property type="project" value="UniProtKB-KW"/>
</dbReference>
<dbReference type="PANTHER" id="PTHR37984">
    <property type="entry name" value="PROTEIN CBG26694"/>
    <property type="match status" value="1"/>
</dbReference>
<dbReference type="Proteomes" id="UP000703269">
    <property type="component" value="Unassembled WGS sequence"/>
</dbReference>
<proteinExistence type="predicted"/>
<comment type="caution">
    <text evidence="9">The sequence shown here is derived from an EMBL/GenBank/DDBJ whole genome shotgun (WGS) entry which is preliminary data.</text>
</comment>
<dbReference type="InterPro" id="IPR041373">
    <property type="entry name" value="RT_RNaseH"/>
</dbReference>
<dbReference type="GO" id="GO:0016787">
    <property type="term" value="F:hydrolase activity"/>
    <property type="evidence" value="ECO:0007669"/>
    <property type="project" value="UniProtKB-KW"/>
</dbReference>
<keyword evidence="5" id="KW-0378">Hydrolase</keyword>
<keyword evidence="4" id="KW-0255">Endonuclease</keyword>
<dbReference type="Pfam" id="PF17917">
    <property type="entry name" value="RT_RNaseH"/>
    <property type="match status" value="1"/>
</dbReference>
<gene>
    <name evidence="9" type="ORF">PsYK624_168330</name>
</gene>
<evidence type="ECO:0000256" key="5">
    <source>
        <dbReference type="ARBA" id="ARBA00022801"/>
    </source>
</evidence>
<dbReference type="FunFam" id="3.30.70.270:FF:000020">
    <property type="entry name" value="Transposon Tf2-6 polyprotein-like Protein"/>
    <property type="match status" value="1"/>
</dbReference>